<evidence type="ECO:0000256" key="4">
    <source>
        <dbReference type="ARBA" id="ARBA00022801"/>
    </source>
</evidence>
<dbReference type="InterPro" id="IPR050570">
    <property type="entry name" value="Cell_wall_metabolism_enzyme"/>
</dbReference>
<dbReference type="GO" id="GO:0006508">
    <property type="term" value="P:proteolysis"/>
    <property type="evidence" value="ECO:0007669"/>
    <property type="project" value="UniProtKB-KW"/>
</dbReference>
<keyword evidence="5" id="KW-0862">Zinc</keyword>
<feature type="domain" description="M23ase beta-sheet core" evidence="8">
    <location>
        <begin position="111"/>
        <end position="204"/>
    </location>
</feature>
<gene>
    <name evidence="9" type="ORF">D2V07_01625</name>
</gene>
<keyword evidence="3" id="KW-0479">Metal-binding</keyword>
<dbReference type="SUPFAM" id="SSF51261">
    <property type="entry name" value="Duplicated hybrid motif"/>
    <property type="match status" value="1"/>
</dbReference>
<dbReference type="OrthoDB" id="9800107at2"/>
<dbReference type="Proteomes" id="UP000286576">
    <property type="component" value="Unassembled WGS sequence"/>
</dbReference>
<sequence>MASPFVEKLQVAAVTATLVSAGWIVAGAFVLDRAETAEIEQEIAAKQTPTPDSSPTSAPSDNGQEEEAAGGLSASTPPESEMANLMIPVINVSAVDLIDNYSDERGGGTRLHQGIDIAAPAGTSVRASAPGTIERLFRSDAGGNTVYVRSENRETIYYYAHLEDYAPGLNEGQQVRRGQRLGTVGSSGNAEREAPHLHFEVMRTTPDAEWWEPAASVNPYPLLVGQRR</sequence>
<keyword evidence="6" id="KW-0482">Metalloprotease</keyword>
<dbReference type="InterPro" id="IPR011055">
    <property type="entry name" value="Dup_hybrid_motif"/>
</dbReference>
<evidence type="ECO:0000256" key="7">
    <source>
        <dbReference type="SAM" id="MobiDB-lite"/>
    </source>
</evidence>
<evidence type="ECO:0000259" key="8">
    <source>
        <dbReference type="Pfam" id="PF01551"/>
    </source>
</evidence>
<evidence type="ECO:0000313" key="9">
    <source>
        <dbReference type="EMBL" id="RIV88990.1"/>
    </source>
</evidence>
<dbReference type="Pfam" id="PF01551">
    <property type="entry name" value="Peptidase_M23"/>
    <property type="match status" value="1"/>
</dbReference>
<keyword evidence="4" id="KW-0378">Hydrolase</keyword>
<evidence type="ECO:0000256" key="6">
    <source>
        <dbReference type="ARBA" id="ARBA00023049"/>
    </source>
</evidence>
<dbReference type="InterPro" id="IPR016047">
    <property type="entry name" value="M23ase_b-sheet_dom"/>
</dbReference>
<comment type="caution">
    <text evidence="9">The sequence shown here is derived from an EMBL/GenBank/DDBJ whole genome shotgun (WGS) entry which is preliminary data.</text>
</comment>
<comment type="cofactor">
    <cofactor evidence="1">
        <name>Zn(2+)</name>
        <dbReference type="ChEBI" id="CHEBI:29105"/>
    </cofactor>
</comment>
<dbReference type="PANTHER" id="PTHR21666:SF288">
    <property type="entry name" value="CELL DIVISION PROTEIN YTFB"/>
    <property type="match status" value="1"/>
</dbReference>
<accession>A0A418NWJ9</accession>
<dbReference type="GO" id="GO:0046872">
    <property type="term" value="F:metal ion binding"/>
    <property type="evidence" value="ECO:0007669"/>
    <property type="project" value="UniProtKB-KW"/>
</dbReference>
<feature type="compositionally biased region" description="Low complexity" evidence="7">
    <location>
        <begin position="43"/>
        <end position="61"/>
    </location>
</feature>
<evidence type="ECO:0000313" key="10">
    <source>
        <dbReference type="Proteomes" id="UP000286576"/>
    </source>
</evidence>
<dbReference type="AlphaFoldDB" id="A0A418NWJ9"/>
<reference evidence="9 10" key="1">
    <citation type="submission" date="2018-08" db="EMBL/GenBank/DDBJ databases">
        <title>Erythrobacter zhengii sp.nov., a bacterium isolated from deep-sea sediment.</title>
        <authorList>
            <person name="Fang C."/>
            <person name="Wu Y.-H."/>
            <person name="Sun C."/>
            <person name="Wang H."/>
            <person name="Cheng H."/>
            <person name="Meng F.-X."/>
            <person name="Wang C.-S."/>
            <person name="Xu X.-W."/>
        </authorList>
    </citation>
    <scope>NUCLEOTIDE SEQUENCE [LARGE SCALE GENOMIC DNA]</scope>
    <source>
        <strain evidence="9 10">V18</strain>
    </source>
</reference>
<dbReference type="GO" id="GO:0004222">
    <property type="term" value="F:metalloendopeptidase activity"/>
    <property type="evidence" value="ECO:0007669"/>
    <property type="project" value="TreeGrafter"/>
</dbReference>
<name>A0A418NWJ9_9SPHN</name>
<dbReference type="EMBL" id="QXFL01000001">
    <property type="protein sequence ID" value="RIV88990.1"/>
    <property type="molecule type" value="Genomic_DNA"/>
</dbReference>
<evidence type="ECO:0000256" key="1">
    <source>
        <dbReference type="ARBA" id="ARBA00001947"/>
    </source>
</evidence>
<feature type="region of interest" description="Disordered" evidence="7">
    <location>
        <begin position="43"/>
        <end position="78"/>
    </location>
</feature>
<dbReference type="PANTHER" id="PTHR21666">
    <property type="entry name" value="PEPTIDASE-RELATED"/>
    <property type="match status" value="1"/>
</dbReference>
<evidence type="ECO:0000256" key="2">
    <source>
        <dbReference type="ARBA" id="ARBA00022670"/>
    </source>
</evidence>
<organism evidence="9 10">
    <name type="scientific">Aurantiacibacter zhengii</name>
    <dbReference type="NCBI Taxonomy" id="2307003"/>
    <lineage>
        <taxon>Bacteria</taxon>
        <taxon>Pseudomonadati</taxon>
        <taxon>Pseudomonadota</taxon>
        <taxon>Alphaproteobacteria</taxon>
        <taxon>Sphingomonadales</taxon>
        <taxon>Erythrobacteraceae</taxon>
        <taxon>Aurantiacibacter</taxon>
    </lineage>
</organism>
<dbReference type="RefSeq" id="WP_119584269.1">
    <property type="nucleotide sequence ID" value="NZ_CAWODQ010000001.1"/>
</dbReference>
<dbReference type="Gene3D" id="2.70.70.10">
    <property type="entry name" value="Glucose Permease (Domain IIA)"/>
    <property type="match status" value="1"/>
</dbReference>
<evidence type="ECO:0000256" key="3">
    <source>
        <dbReference type="ARBA" id="ARBA00022723"/>
    </source>
</evidence>
<protein>
    <submittedName>
        <fullName evidence="9">M23 family peptidase</fullName>
    </submittedName>
</protein>
<proteinExistence type="predicted"/>
<evidence type="ECO:0000256" key="5">
    <source>
        <dbReference type="ARBA" id="ARBA00022833"/>
    </source>
</evidence>
<keyword evidence="2" id="KW-0645">Protease</keyword>
<keyword evidence="10" id="KW-1185">Reference proteome</keyword>
<dbReference type="CDD" id="cd12797">
    <property type="entry name" value="M23_peptidase"/>
    <property type="match status" value="1"/>
</dbReference>